<dbReference type="EMBL" id="CADCWD010000055">
    <property type="protein sequence ID" value="CAA9535575.1"/>
    <property type="molecule type" value="Genomic_DNA"/>
</dbReference>
<dbReference type="PROSITE" id="PS51464">
    <property type="entry name" value="SIS"/>
    <property type="match status" value="2"/>
</dbReference>
<gene>
    <name evidence="4" type="ORF">AVDCRST_MAG23-1824</name>
</gene>
<name>A0A6J4TYB2_9SPHN</name>
<dbReference type="PANTHER" id="PTHR10937:SF8">
    <property type="entry name" value="AMINOTRANSFERASE-RELATED"/>
    <property type="match status" value="1"/>
</dbReference>
<accession>A0A6J4TYB2</accession>
<dbReference type="PANTHER" id="PTHR10937">
    <property type="entry name" value="GLUCOSAMINE--FRUCTOSE-6-PHOSPHATE AMINOTRANSFERASE, ISOMERIZING"/>
    <property type="match status" value="1"/>
</dbReference>
<dbReference type="InterPro" id="IPR001347">
    <property type="entry name" value="SIS_dom"/>
</dbReference>
<evidence type="ECO:0000313" key="4">
    <source>
        <dbReference type="EMBL" id="CAA9535575.1"/>
    </source>
</evidence>
<dbReference type="GO" id="GO:0004342">
    <property type="term" value="F:glucosamine-6-phosphate deaminase activity"/>
    <property type="evidence" value="ECO:0007669"/>
    <property type="project" value="UniProtKB-EC"/>
</dbReference>
<evidence type="ECO:0000256" key="1">
    <source>
        <dbReference type="ARBA" id="ARBA00022576"/>
    </source>
</evidence>
<keyword evidence="1" id="KW-0808">Transferase</keyword>
<dbReference type="GO" id="GO:0097367">
    <property type="term" value="F:carbohydrate derivative binding"/>
    <property type="evidence" value="ECO:0007669"/>
    <property type="project" value="InterPro"/>
</dbReference>
<dbReference type="InterPro" id="IPR046348">
    <property type="entry name" value="SIS_dom_sf"/>
</dbReference>
<evidence type="ECO:0000256" key="2">
    <source>
        <dbReference type="ARBA" id="ARBA00022737"/>
    </source>
</evidence>
<dbReference type="CDD" id="cd05009">
    <property type="entry name" value="SIS_GlmS_GlmD_2"/>
    <property type="match status" value="1"/>
</dbReference>
<dbReference type="InterPro" id="IPR035466">
    <property type="entry name" value="GlmS/AgaS_SIS"/>
</dbReference>
<keyword evidence="2" id="KW-0677">Repeat</keyword>
<reference evidence="4" key="1">
    <citation type="submission" date="2020-02" db="EMBL/GenBank/DDBJ databases">
        <authorList>
            <person name="Meier V. D."/>
        </authorList>
    </citation>
    <scope>NUCLEOTIDE SEQUENCE</scope>
    <source>
        <strain evidence="4">AVDCRST_MAG23</strain>
    </source>
</reference>
<dbReference type="CDD" id="cd05008">
    <property type="entry name" value="SIS_GlmS_GlmD_1"/>
    <property type="match status" value="1"/>
</dbReference>
<dbReference type="GO" id="GO:0008483">
    <property type="term" value="F:transaminase activity"/>
    <property type="evidence" value="ECO:0007669"/>
    <property type="project" value="UniProtKB-KW"/>
</dbReference>
<feature type="domain" description="SIS" evidence="3">
    <location>
        <begin position="191"/>
        <end position="324"/>
    </location>
</feature>
<dbReference type="AlphaFoldDB" id="A0A6J4TYB2"/>
<keyword evidence="1" id="KW-0032">Aminotransferase</keyword>
<sequence length="337" mass="35366">MQREAAEAPAVAERQNAELAELMSSLGGRLRNLDPRLVVTCARGSSDHAATYAKYLIETRARTPVASFAPSTSSVYGTSWRKLDSALFLAISQSGRSPDLLVSAKAARDAGALVVAIVNDASSPLADIAEVTIPLLAGTERSVAATKSYIASLLAIARLVAAWTDDEALQGGLSDAPRILGEAWGLDWSPALTPLAPAANLYVLGRGLSLGIAQEAALKLKETCGLHAESYSAAEVKHGPMAIVGAGFPVMMLVPNDEARDAFEPLASDFISRGAQVMITCEAIGGALPLPFVPRLHPAIAPIASIQSFYRMAAALSIARGLHPDEPPHLKKVTETR</sequence>
<keyword evidence="4" id="KW-0378">Hydrolase</keyword>
<proteinExistence type="predicted"/>
<organism evidence="4">
    <name type="scientific">uncultured Sphingosinicella sp</name>
    <dbReference type="NCBI Taxonomy" id="478748"/>
    <lineage>
        <taxon>Bacteria</taxon>
        <taxon>Pseudomonadati</taxon>
        <taxon>Pseudomonadota</taxon>
        <taxon>Alphaproteobacteria</taxon>
        <taxon>Sphingomonadales</taxon>
        <taxon>Sphingosinicellaceae</taxon>
        <taxon>Sphingosinicella</taxon>
        <taxon>environmental samples</taxon>
    </lineage>
</organism>
<evidence type="ECO:0000259" key="3">
    <source>
        <dbReference type="PROSITE" id="PS51464"/>
    </source>
</evidence>
<dbReference type="Pfam" id="PF01380">
    <property type="entry name" value="SIS"/>
    <property type="match status" value="2"/>
</dbReference>
<protein>
    <submittedName>
        <fullName evidence="4">Glucosamine-6-phosphate deaminase [isomerizing], alternative</fullName>
        <ecNumber evidence="4">3.5.99.6</ecNumber>
    </submittedName>
</protein>
<dbReference type="EC" id="3.5.99.6" evidence="4"/>
<dbReference type="Gene3D" id="3.40.50.10490">
    <property type="entry name" value="Glucose-6-phosphate isomerase like protein, domain 1"/>
    <property type="match status" value="2"/>
</dbReference>
<dbReference type="GO" id="GO:1901135">
    <property type="term" value="P:carbohydrate derivative metabolic process"/>
    <property type="evidence" value="ECO:0007669"/>
    <property type="project" value="InterPro"/>
</dbReference>
<feature type="domain" description="SIS" evidence="3">
    <location>
        <begin position="26"/>
        <end position="169"/>
    </location>
</feature>
<dbReference type="SUPFAM" id="SSF53697">
    <property type="entry name" value="SIS domain"/>
    <property type="match status" value="1"/>
</dbReference>
<dbReference type="InterPro" id="IPR035490">
    <property type="entry name" value="GlmS/FrlB_SIS"/>
</dbReference>